<evidence type="ECO:0000256" key="5">
    <source>
        <dbReference type="SAM" id="Phobius"/>
    </source>
</evidence>
<keyword evidence="5" id="KW-0812">Transmembrane</keyword>
<dbReference type="RefSeq" id="XP_018002527.1">
    <property type="nucleotide sequence ID" value="XM_018150329.1"/>
</dbReference>
<proteinExistence type="predicted"/>
<evidence type="ECO:0000256" key="2">
    <source>
        <dbReference type="ARBA" id="ARBA00022827"/>
    </source>
</evidence>
<keyword evidence="2" id="KW-0274">FAD</keyword>
<evidence type="ECO:0008006" key="8">
    <source>
        <dbReference type="Google" id="ProtNLM"/>
    </source>
</evidence>
<comment type="caution">
    <text evidence="6">The sequence shown here is derived from an EMBL/GenBank/DDBJ whole genome shotgun (WGS) entry which is preliminary data.</text>
</comment>
<reference evidence="6 7" key="1">
    <citation type="submission" date="2015-06" db="EMBL/GenBank/DDBJ databases">
        <title>Draft genome of the ant-associated black yeast Phialophora attae CBS 131958.</title>
        <authorList>
            <person name="Moreno L.F."/>
            <person name="Stielow B.J."/>
            <person name="de Hoog S."/>
            <person name="Vicente V.A."/>
            <person name="Weiss V.A."/>
            <person name="de Vries M."/>
            <person name="Cruz L.M."/>
            <person name="Souza E.M."/>
        </authorList>
    </citation>
    <scope>NUCLEOTIDE SEQUENCE [LARGE SCALE GENOMIC DNA]</scope>
    <source>
        <strain evidence="6 7">CBS 131958</strain>
    </source>
</reference>
<keyword evidence="3" id="KW-0560">Oxidoreductase</keyword>
<gene>
    <name evidence="6" type="ORF">AB675_9765</name>
</gene>
<evidence type="ECO:0000256" key="3">
    <source>
        <dbReference type="ARBA" id="ARBA00023002"/>
    </source>
</evidence>
<keyword evidence="7" id="KW-1185">Reference proteome</keyword>
<name>A0A0N1H7M2_9EURO</name>
<keyword evidence="5" id="KW-0472">Membrane</keyword>
<dbReference type="SUPFAM" id="SSF51905">
    <property type="entry name" value="FAD/NAD(P)-binding domain"/>
    <property type="match status" value="1"/>
</dbReference>
<organism evidence="6 7">
    <name type="scientific">Cyphellophora attinorum</name>
    <dbReference type="NCBI Taxonomy" id="1664694"/>
    <lineage>
        <taxon>Eukaryota</taxon>
        <taxon>Fungi</taxon>
        <taxon>Dikarya</taxon>
        <taxon>Ascomycota</taxon>
        <taxon>Pezizomycotina</taxon>
        <taxon>Eurotiomycetes</taxon>
        <taxon>Chaetothyriomycetidae</taxon>
        <taxon>Chaetothyriales</taxon>
        <taxon>Cyphellophoraceae</taxon>
        <taxon>Cyphellophora</taxon>
    </lineage>
</organism>
<dbReference type="AlphaFoldDB" id="A0A0N1H7M2"/>
<evidence type="ECO:0000256" key="1">
    <source>
        <dbReference type="ARBA" id="ARBA00022630"/>
    </source>
</evidence>
<dbReference type="GeneID" id="28742209"/>
<dbReference type="InterPro" id="IPR036188">
    <property type="entry name" value="FAD/NAD-bd_sf"/>
</dbReference>
<dbReference type="PANTHER" id="PTHR23023">
    <property type="entry name" value="DIMETHYLANILINE MONOOXYGENASE"/>
    <property type="match status" value="1"/>
</dbReference>
<accession>A0A0N1H7M2</accession>
<dbReference type="Gene3D" id="3.50.50.60">
    <property type="entry name" value="FAD/NAD(P)-binding domain"/>
    <property type="match status" value="1"/>
</dbReference>
<dbReference type="InterPro" id="IPR050346">
    <property type="entry name" value="FMO-like"/>
</dbReference>
<evidence type="ECO:0000313" key="6">
    <source>
        <dbReference type="EMBL" id="KPI42564.1"/>
    </source>
</evidence>
<feature type="transmembrane region" description="Helical" evidence="5">
    <location>
        <begin position="344"/>
        <end position="367"/>
    </location>
</feature>
<dbReference type="VEuPathDB" id="FungiDB:AB675_9765"/>
<keyword evidence="1" id="KW-0285">Flavoprotein</keyword>
<keyword evidence="5" id="KW-1133">Transmembrane helix</keyword>
<feature type="region of interest" description="Disordered" evidence="4">
    <location>
        <begin position="1"/>
        <end position="23"/>
    </location>
</feature>
<dbReference type="EMBL" id="LFJN01000007">
    <property type="protein sequence ID" value="KPI42564.1"/>
    <property type="molecule type" value="Genomic_DNA"/>
</dbReference>
<evidence type="ECO:0000313" key="7">
    <source>
        <dbReference type="Proteomes" id="UP000038010"/>
    </source>
</evidence>
<protein>
    <recommendedName>
        <fullName evidence="8">FAD/NAD(P)-binding domain-containing protein</fullName>
    </recommendedName>
</protein>
<dbReference type="OrthoDB" id="2915840at2759"/>
<dbReference type="Proteomes" id="UP000038010">
    <property type="component" value="Unassembled WGS sequence"/>
</dbReference>
<evidence type="ECO:0000256" key="4">
    <source>
        <dbReference type="SAM" id="MobiDB-lite"/>
    </source>
</evidence>
<dbReference type="GO" id="GO:0016491">
    <property type="term" value="F:oxidoreductase activity"/>
    <property type="evidence" value="ECO:0007669"/>
    <property type="project" value="UniProtKB-KW"/>
</dbReference>
<sequence>MARLTTRSSTRDPSSPDRPASRPTTARCIVIGAGFGGLAAAKTYLQLQPHLSSLHKSTPAATATAQHANDLLILDALSSVGGVWSRDRLYPGLVCQGANGLFEFSDPDISQVDEAAGFKRFGSLPATRVMEYMEGYAAKHGLLDRFRGGVRVVRAERRSTGKVVGNEGWRLHTSTGDVYDCEKLLVCVGSYNVPHLPLPKAQQEGYEGLSIHSRDMGRRYEELIAAPPPLAASEKSRAADDEQVTTKHILVVGGNKSALEACGLFLRTNRQKYCDEHNIKVPKVHYKVTWLVHPSPRGVHFMILNIADEKGSAEPALSRAFAAFNPSVYDTYSGVYRFMHSSRWWAWGSILVSVFWWAFALGVSYAADFGRSENVRRLRPGWAWTLGHKTWGEWWKGGGNEEEDLGIEWDVGNAVQMEPSHEILRVLHGEKGQGVDTEMEMTTVRGRVKELRGKEAVVVDKGGKEKIISADSVIWCTGWLPSGNFFDEEEARRVGAPLPNDEGSSKASKSPDTIKTLGMQTRAQQQLLAQFPRLRHSPYNTLSFNDLTISARTANVSPAVAAATLPEEQQIATQQTKTVNTTTHYNLLRHNASPWCLAHNDHSIAFVGMTATTQTAIVAELSALWSVAWCEGLLEVDRLLAPMNMDHINNHDRNANITSSSDPAELEAKLDWQTALQNNFMHLRWGSRLSRDSDVILEVQTYMDRMCVDLGLRVDRKRLAMEEELAAAAMGGSGKGANGGEGGKEVLGRALTFGESWTAWKREWLQGYTSADYRGMVDEFVAMKLKQ</sequence>